<evidence type="ECO:0008006" key="7">
    <source>
        <dbReference type="Google" id="ProtNLM"/>
    </source>
</evidence>
<organism evidence="5 6">
    <name type="scientific">Sphingobium psychrophilum</name>
    <dbReference type="NCBI Taxonomy" id="2728834"/>
    <lineage>
        <taxon>Bacteria</taxon>
        <taxon>Pseudomonadati</taxon>
        <taxon>Pseudomonadota</taxon>
        <taxon>Alphaproteobacteria</taxon>
        <taxon>Sphingomonadales</taxon>
        <taxon>Sphingomonadaceae</taxon>
        <taxon>Sphingobium</taxon>
    </lineage>
</organism>
<evidence type="ECO:0000256" key="4">
    <source>
        <dbReference type="ARBA" id="ARBA00023136"/>
    </source>
</evidence>
<gene>
    <name evidence="5" type="ORF">HHL08_09425</name>
</gene>
<dbReference type="SUPFAM" id="SSF161111">
    <property type="entry name" value="Cation efflux protein transmembrane domain-like"/>
    <property type="match status" value="1"/>
</dbReference>
<dbReference type="AlphaFoldDB" id="A0A7X9WV25"/>
<dbReference type="InterPro" id="IPR027469">
    <property type="entry name" value="Cation_efflux_TMD_sf"/>
</dbReference>
<comment type="caution">
    <text evidence="5">The sequence shown here is derived from an EMBL/GenBank/DDBJ whole genome shotgun (WGS) entry which is preliminary data.</text>
</comment>
<keyword evidence="4" id="KW-0472">Membrane</keyword>
<dbReference type="GO" id="GO:0016020">
    <property type="term" value="C:membrane"/>
    <property type="evidence" value="ECO:0007669"/>
    <property type="project" value="UniProtKB-SubCell"/>
</dbReference>
<reference evidence="5 6" key="1">
    <citation type="submission" date="2020-04" db="EMBL/GenBank/DDBJ databases">
        <title>Sphingobium sp. AR-3-1 isolated from Arctic soil.</title>
        <authorList>
            <person name="Dahal R.H."/>
            <person name="Chaudhary D.K."/>
        </authorList>
    </citation>
    <scope>NUCLEOTIDE SEQUENCE [LARGE SCALE GENOMIC DNA]</scope>
    <source>
        <strain evidence="5 6">AR-3-1</strain>
    </source>
</reference>
<comment type="subcellular location">
    <subcellularLocation>
        <location evidence="1">Membrane</location>
        <topology evidence="1">Multi-pass membrane protein</topology>
    </subcellularLocation>
</comment>
<keyword evidence="3" id="KW-1133">Transmembrane helix</keyword>
<name>A0A7X9WV25_9SPHN</name>
<evidence type="ECO:0000256" key="3">
    <source>
        <dbReference type="ARBA" id="ARBA00022989"/>
    </source>
</evidence>
<keyword evidence="2" id="KW-0812">Transmembrane</keyword>
<keyword evidence="6" id="KW-1185">Reference proteome</keyword>
<sequence length="32" mass="3174">MIEATAGLKIGSLVLLADAGHNLIDVAGLLIA</sequence>
<protein>
    <recommendedName>
        <fullName evidence="7">Cation transporter</fullName>
    </recommendedName>
</protein>
<evidence type="ECO:0000313" key="6">
    <source>
        <dbReference type="Proteomes" id="UP000519023"/>
    </source>
</evidence>
<dbReference type="EMBL" id="JABBFV010000005">
    <property type="protein sequence ID" value="NML10368.1"/>
    <property type="molecule type" value="Genomic_DNA"/>
</dbReference>
<accession>A0A7X9WV25</accession>
<dbReference type="Proteomes" id="UP000519023">
    <property type="component" value="Unassembled WGS sequence"/>
</dbReference>
<proteinExistence type="predicted"/>
<evidence type="ECO:0000313" key="5">
    <source>
        <dbReference type="EMBL" id="NML10368.1"/>
    </source>
</evidence>
<evidence type="ECO:0000256" key="1">
    <source>
        <dbReference type="ARBA" id="ARBA00004141"/>
    </source>
</evidence>
<evidence type="ECO:0000256" key="2">
    <source>
        <dbReference type="ARBA" id="ARBA00022692"/>
    </source>
</evidence>